<dbReference type="SUPFAM" id="SSF51126">
    <property type="entry name" value="Pectin lyase-like"/>
    <property type="match status" value="2"/>
</dbReference>
<dbReference type="SMART" id="SM00710">
    <property type="entry name" value="PbH1"/>
    <property type="match status" value="10"/>
</dbReference>
<dbReference type="Gene3D" id="2.160.20.10">
    <property type="entry name" value="Single-stranded right-handed beta-helix, Pectin lyase-like"/>
    <property type="match status" value="2"/>
</dbReference>
<sequence length="1154" mass="118089">MTAIDPYKGTTVSLPANDLRASYQVSTHRFQTLTAIGRALCGPSLAVLLAVGVGAFFVQDASGQGGDVQSGVPYSTSRAGRINLGTTPLRIWHSTRAYGQEDGETAIGGRYAVPNELGVYFFDGQFRESNGGEFSLNLGGGYRWRYADPFSNATRIFGVSGWYDGQQTVLDNFFNQGGVSLESLGDLVDLRFNANLPGESMKVSGPADVGEFFYTGNNIQRLERTRGDVSLSNVTGEIALRVPDMNLWGYGGGYALDGNNVSTGGYKLGARGYAYDDLLLDFGVSDDDEFGTLATFQVVWTPGRVSSRPTQCVHNINDRMREPVYRPMYVATQQRTFLTNTSTLTDEDGDIARVVHVDSTATAPGDGTFENPLTSLDDVFANSNENDIVLVHSGSTFNGESAVLQTEQRFLGEGGDVVHTIQSLDFDTVELPETAVGARSGSVPVIDGATIAGVQIGTAALADATSIEVNNFDITGGDVGIRSTATGTGTLNVGNVAISDTGSHGVEVVGSNATHTLIDVTITDAGDAAGEAGLKVSGGDSTVNIAGQIVQGAAATDTAAIFVDGEHTGTVNMQLPFDAAAGDLIVDAQNGTGLQFDNADGIYNLSGAVELTGGDAGIDFLNGTDGTLTVSNATITDPTGTAINIDGGEGSLSYTGIVNQSNAATALAVSGNHTGTLNFNEATTDAGVFDVTNGDGLQFNDANGAYVFNDTGTLNGGDAGIDIVNVSSGTFVFTDATITNPTGDAVVISGNTAVDPARSAVVTFNNAAITNNAGRAVVVESNTNADVVIDGTITTTDGATGVLVQNNTNTNVSLPATLSLETGANDAFTVQNNTSGSVSATGIGNTITTTTGTAVRITDSVVAATGINLGTINADGAAQAVVLTNVTGGVVNLGAGGTTAGDGGLIQNITGTAFTITDVENVVINAVRIENGVGDGIDLNHTGGISPADFTAAVSNNRITGITGSGIDFNTTAGDQVTLILDGNNIDDTAQAAMALNFNGDGTSAVTVTDNIAANSNGQEAFLLTTTGASPQTLTTLIEGNTFNNDDPTAFAADIRAEGQGVVNVTIRNNNFANADLATGVPVRVQVDNAGANLHLDLDANTSTPANAGNDGYELNQVNGSFEVESLADVTTRNTGTVSTSGTVVNDPVDVPEP</sequence>
<reference evidence="2 3" key="1">
    <citation type="submission" date="2019-02" db="EMBL/GenBank/DDBJ databases">
        <title>Deep-cultivation of Planctomycetes and their phenomic and genomic characterization uncovers novel biology.</title>
        <authorList>
            <person name="Wiegand S."/>
            <person name="Jogler M."/>
            <person name="Boedeker C."/>
            <person name="Pinto D."/>
            <person name="Vollmers J."/>
            <person name="Rivas-Marin E."/>
            <person name="Kohn T."/>
            <person name="Peeters S.H."/>
            <person name="Heuer A."/>
            <person name="Rast P."/>
            <person name="Oberbeckmann S."/>
            <person name="Bunk B."/>
            <person name="Jeske O."/>
            <person name="Meyerdierks A."/>
            <person name="Storesund J.E."/>
            <person name="Kallscheuer N."/>
            <person name="Luecker S."/>
            <person name="Lage O.M."/>
            <person name="Pohl T."/>
            <person name="Merkel B.J."/>
            <person name="Hornburger P."/>
            <person name="Mueller R.-W."/>
            <person name="Bruemmer F."/>
            <person name="Labrenz M."/>
            <person name="Spormann A.M."/>
            <person name="Op den Camp H."/>
            <person name="Overmann J."/>
            <person name="Amann R."/>
            <person name="Jetten M.S.M."/>
            <person name="Mascher T."/>
            <person name="Medema M.H."/>
            <person name="Devos D.P."/>
            <person name="Kaster A.-K."/>
            <person name="Ovreas L."/>
            <person name="Rohde M."/>
            <person name="Galperin M.Y."/>
            <person name="Jogler C."/>
        </authorList>
    </citation>
    <scope>NUCLEOTIDE SEQUENCE [LARGE SCALE GENOMIC DNA]</scope>
    <source>
        <strain evidence="2 3">HG15A2</strain>
    </source>
</reference>
<keyword evidence="3" id="KW-1185">Reference proteome</keyword>
<dbReference type="Proteomes" id="UP000319852">
    <property type="component" value="Chromosome"/>
</dbReference>
<dbReference type="KEGG" id="amob:HG15A2_21640"/>
<dbReference type="AlphaFoldDB" id="A0A517MVQ0"/>
<dbReference type="InterPro" id="IPR006626">
    <property type="entry name" value="PbH1"/>
</dbReference>
<evidence type="ECO:0000313" key="2">
    <source>
        <dbReference type="EMBL" id="QDS98877.1"/>
    </source>
</evidence>
<evidence type="ECO:0000313" key="3">
    <source>
        <dbReference type="Proteomes" id="UP000319852"/>
    </source>
</evidence>
<dbReference type="InterPro" id="IPR038177">
    <property type="entry name" value="IAT_beta_sf"/>
</dbReference>
<dbReference type="RefSeq" id="WP_145060151.1">
    <property type="nucleotide sequence ID" value="NZ_CP036263.1"/>
</dbReference>
<dbReference type="InterPro" id="IPR012334">
    <property type="entry name" value="Pectin_lyas_fold"/>
</dbReference>
<dbReference type="OrthoDB" id="245699at2"/>
<feature type="region of interest" description="Disordered" evidence="1">
    <location>
        <begin position="1133"/>
        <end position="1154"/>
    </location>
</feature>
<evidence type="ECO:0008006" key="4">
    <source>
        <dbReference type="Google" id="ProtNLM"/>
    </source>
</evidence>
<dbReference type="Gene3D" id="2.40.160.160">
    <property type="entry name" value="Inverse autotransporter, beta-domain"/>
    <property type="match status" value="1"/>
</dbReference>
<dbReference type="InterPro" id="IPR011050">
    <property type="entry name" value="Pectin_lyase_fold/virulence"/>
</dbReference>
<feature type="compositionally biased region" description="Low complexity" evidence="1">
    <location>
        <begin position="1133"/>
        <end position="1146"/>
    </location>
</feature>
<accession>A0A517MVQ0</accession>
<organism evidence="2 3">
    <name type="scientific">Adhaeretor mobilis</name>
    <dbReference type="NCBI Taxonomy" id="1930276"/>
    <lineage>
        <taxon>Bacteria</taxon>
        <taxon>Pseudomonadati</taxon>
        <taxon>Planctomycetota</taxon>
        <taxon>Planctomycetia</taxon>
        <taxon>Pirellulales</taxon>
        <taxon>Lacipirellulaceae</taxon>
        <taxon>Adhaeretor</taxon>
    </lineage>
</organism>
<protein>
    <recommendedName>
        <fullName evidence="4">Inverse autotransporter beta-domain domain-containing protein</fullName>
    </recommendedName>
</protein>
<evidence type="ECO:0000256" key="1">
    <source>
        <dbReference type="SAM" id="MobiDB-lite"/>
    </source>
</evidence>
<gene>
    <name evidence="2" type="ORF">HG15A2_21640</name>
</gene>
<proteinExistence type="predicted"/>
<dbReference type="EMBL" id="CP036263">
    <property type="protein sequence ID" value="QDS98877.1"/>
    <property type="molecule type" value="Genomic_DNA"/>
</dbReference>
<name>A0A517MVQ0_9BACT</name>